<evidence type="ECO:0000313" key="1">
    <source>
        <dbReference type="EMBL" id="KAJ2758999.1"/>
    </source>
</evidence>
<name>A0ACC1JJG6_9FUNG</name>
<comment type="caution">
    <text evidence="1">The sequence shown here is derived from an EMBL/GenBank/DDBJ whole genome shotgun (WGS) entry which is preliminary data.</text>
</comment>
<reference evidence="1" key="1">
    <citation type="submission" date="2022-07" db="EMBL/GenBank/DDBJ databases">
        <title>Phylogenomic reconstructions and comparative analyses of Kickxellomycotina fungi.</title>
        <authorList>
            <person name="Reynolds N.K."/>
            <person name="Stajich J.E."/>
            <person name="Barry K."/>
            <person name="Grigoriev I.V."/>
            <person name="Crous P."/>
            <person name="Smith M.E."/>
        </authorList>
    </citation>
    <scope>NUCLEOTIDE SEQUENCE</scope>
    <source>
        <strain evidence="1">CBS 109366</strain>
    </source>
</reference>
<dbReference type="Proteomes" id="UP001140234">
    <property type="component" value="Unassembled WGS sequence"/>
</dbReference>
<accession>A0ACC1JJG6</accession>
<dbReference type="EMBL" id="JANBUJ010003934">
    <property type="protein sequence ID" value="KAJ2758999.1"/>
    <property type="molecule type" value="Genomic_DNA"/>
</dbReference>
<proteinExistence type="predicted"/>
<protein>
    <submittedName>
        <fullName evidence="1">Uncharacterized protein</fullName>
    </submittedName>
</protein>
<evidence type="ECO:0000313" key="2">
    <source>
        <dbReference type="Proteomes" id="UP001140234"/>
    </source>
</evidence>
<keyword evidence="2" id="KW-1185">Reference proteome</keyword>
<gene>
    <name evidence="1" type="ORF">IWQ57_006670</name>
</gene>
<organism evidence="1 2">
    <name type="scientific">Coemansia nantahalensis</name>
    <dbReference type="NCBI Taxonomy" id="2789366"/>
    <lineage>
        <taxon>Eukaryota</taxon>
        <taxon>Fungi</taxon>
        <taxon>Fungi incertae sedis</taxon>
        <taxon>Zoopagomycota</taxon>
        <taxon>Kickxellomycotina</taxon>
        <taxon>Kickxellomycetes</taxon>
        <taxon>Kickxellales</taxon>
        <taxon>Kickxellaceae</taxon>
        <taxon>Coemansia</taxon>
    </lineage>
</organism>
<sequence>MNTLGRISLLAAAALVSVASGAGLGGCAKDIALRITNVYENGDTAFHYDYCENLKDGRGYTAGIAGFCTGTGDAWEVIQRYHKMTGGRDAFSPMDAVLARYANSGSDSTAGLQDYCKVWERLGKGDAQFRSAQNSLRDDTYFDPAQAAADRLGLKLDVSRAQLYDTAIQHGTGDDKDSLGALIKYTNEKLPTSAPKTSGSTLTINGQKVDEIAWLKTFIQVREADLRNPRESANRGGNYWAQTTYRTKSYAYIIGQGQFMFGRSVRILDNDGKPMSVSC</sequence>